<evidence type="ECO:0000313" key="2">
    <source>
        <dbReference type="Proteomes" id="UP001057402"/>
    </source>
</evidence>
<name>A0ACB9QPH8_9MYRT</name>
<proteinExistence type="predicted"/>
<comment type="caution">
    <text evidence="1">The sequence shown here is derived from an EMBL/GenBank/DDBJ whole genome shotgun (WGS) entry which is preliminary data.</text>
</comment>
<accession>A0ACB9QPH8</accession>
<gene>
    <name evidence="1" type="ORF">MLD38_017107</name>
</gene>
<sequence>MMKRDLVDALISGFSFLLGKVRYERAWIQRRKMEEPATRYWCHVCAQEVNPVMEVELKCPHCDDGFVEEMGSLVSGGERDMFDPDLGSDRTLSLWAPVLLGMMGNPRRRRRARRLEFDDDDNNDENGETELVREIETIIRRRRRSSASILQLLQGIRAGIGSDLGNLDTSRDGLRDGGGDGGERVILVNQFSQTIVLHGSSNDETRRNPGTLTSLGDYFVGPGLDLLLQHLAENDPNRHGTPPAQKEAVEAMPTVKITGNINVQCSICLDELNAGEEAKEMPYESKVDSVDVSRSGIIRRRRDRMREGESTRTSRSEVPIYGGSREEMDSSGSSDTGGGSNNPNTVSSADVRNDNVRRGFSWPWPFNGLFSSSTGSGSTPSTAGNDHGSTSLREEDS</sequence>
<protein>
    <submittedName>
        <fullName evidence="1">Uncharacterized protein</fullName>
    </submittedName>
</protein>
<reference evidence="2" key="1">
    <citation type="journal article" date="2023" name="Front. Plant Sci.">
        <title>Chromosomal-level genome assembly of Melastoma candidum provides insights into trichome evolution.</title>
        <authorList>
            <person name="Zhong Y."/>
            <person name="Wu W."/>
            <person name="Sun C."/>
            <person name="Zou P."/>
            <person name="Liu Y."/>
            <person name="Dai S."/>
            <person name="Zhou R."/>
        </authorList>
    </citation>
    <scope>NUCLEOTIDE SEQUENCE [LARGE SCALE GENOMIC DNA]</scope>
</reference>
<dbReference type="Proteomes" id="UP001057402">
    <property type="component" value="Chromosome 5"/>
</dbReference>
<keyword evidence="2" id="KW-1185">Reference proteome</keyword>
<organism evidence="1 2">
    <name type="scientific">Melastoma candidum</name>
    <dbReference type="NCBI Taxonomy" id="119954"/>
    <lineage>
        <taxon>Eukaryota</taxon>
        <taxon>Viridiplantae</taxon>
        <taxon>Streptophyta</taxon>
        <taxon>Embryophyta</taxon>
        <taxon>Tracheophyta</taxon>
        <taxon>Spermatophyta</taxon>
        <taxon>Magnoliopsida</taxon>
        <taxon>eudicotyledons</taxon>
        <taxon>Gunneridae</taxon>
        <taxon>Pentapetalae</taxon>
        <taxon>rosids</taxon>
        <taxon>malvids</taxon>
        <taxon>Myrtales</taxon>
        <taxon>Melastomataceae</taxon>
        <taxon>Melastomatoideae</taxon>
        <taxon>Melastomateae</taxon>
        <taxon>Melastoma</taxon>
    </lineage>
</organism>
<dbReference type="EMBL" id="CM042884">
    <property type="protein sequence ID" value="KAI4368563.1"/>
    <property type="molecule type" value="Genomic_DNA"/>
</dbReference>
<evidence type="ECO:0000313" key="1">
    <source>
        <dbReference type="EMBL" id="KAI4368563.1"/>
    </source>
</evidence>